<dbReference type="SMART" id="SM00382">
    <property type="entry name" value="AAA"/>
    <property type="match status" value="1"/>
</dbReference>
<evidence type="ECO:0000313" key="8">
    <source>
        <dbReference type="EMBL" id="ODQ99505.1"/>
    </source>
</evidence>
<dbReference type="InterPro" id="IPR003593">
    <property type="entry name" value="AAA+_ATPase"/>
</dbReference>
<dbReference type="CDD" id="cd19481">
    <property type="entry name" value="RecA-like_protease"/>
    <property type="match status" value="1"/>
</dbReference>
<dbReference type="Proteomes" id="UP000094224">
    <property type="component" value="Unassembled WGS sequence"/>
</dbReference>
<keyword evidence="4" id="KW-0547">Nucleotide-binding</keyword>
<gene>
    <name evidence="8" type="ORF">BHQ21_25215</name>
</gene>
<dbReference type="InterPro" id="IPR023835">
    <property type="entry name" value="T7SS_EccA"/>
</dbReference>
<dbReference type="NCBIfam" id="TIGR03922">
    <property type="entry name" value="T7SS_EccA"/>
    <property type="match status" value="1"/>
</dbReference>
<evidence type="ECO:0000256" key="6">
    <source>
        <dbReference type="PROSITE-ProRule" id="PRU00339"/>
    </source>
</evidence>
<dbReference type="InterPro" id="IPR019734">
    <property type="entry name" value="TPR_rpt"/>
</dbReference>
<proteinExistence type="inferred from homology"/>
<dbReference type="PANTHER" id="PTHR43392:SF2">
    <property type="entry name" value="AAA-TYPE ATPASE FAMILY PROTEIN _ ANKYRIN REPEAT FAMILY PROTEIN"/>
    <property type="match status" value="1"/>
</dbReference>
<dbReference type="PANTHER" id="PTHR43392">
    <property type="entry name" value="AAA-TYPE ATPASE FAMILY PROTEIN / ANKYRIN REPEAT FAMILY PROTEIN"/>
    <property type="match status" value="1"/>
</dbReference>
<dbReference type="EMBL" id="MIHC01000076">
    <property type="protein sequence ID" value="ODQ99505.1"/>
    <property type="molecule type" value="Genomic_DNA"/>
</dbReference>
<dbReference type="PRINTS" id="PR00819">
    <property type="entry name" value="CBXCFQXSUPER"/>
</dbReference>
<dbReference type="GO" id="GO:0005524">
    <property type="term" value="F:ATP binding"/>
    <property type="evidence" value="ECO:0007669"/>
    <property type="project" value="UniProtKB-KW"/>
</dbReference>
<feature type="repeat" description="TPR" evidence="6">
    <location>
        <begin position="221"/>
        <end position="254"/>
    </location>
</feature>
<organism evidence="8 9">
    <name type="scientific">Mycobacterium sherrisii</name>
    <dbReference type="NCBI Taxonomy" id="243061"/>
    <lineage>
        <taxon>Bacteria</taxon>
        <taxon>Bacillati</taxon>
        <taxon>Actinomycetota</taxon>
        <taxon>Actinomycetes</taxon>
        <taxon>Mycobacteriales</taxon>
        <taxon>Mycobacteriaceae</taxon>
        <taxon>Mycobacterium</taxon>
        <taxon>Mycobacterium simiae complex</taxon>
    </lineage>
</organism>
<keyword evidence="9" id="KW-1185">Reference proteome</keyword>
<dbReference type="STRING" id="243061.AWC25_01135"/>
<accession>A0A1E3SBG4</accession>
<dbReference type="GO" id="GO:0016887">
    <property type="term" value="F:ATP hydrolysis activity"/>
    <property type="evidence" value="ECO:0007669"/>
    <property type="project" value="InterPro"/>
</dbReference>
<name>A0A1E3SBG4_9MYCO</name>
<dbReference type="FunFam" id="3.40.50.300:FF:001169">
    <property type="entry name" value="Type VII secretion AAA-ATPase EccA"/>
    <property type="match status" value="1"/>
</dbReference>
<dbReference type="InterPro" id="IPR003959">
    <property type="entry name" value="ATPase_AAA_core"/>
</dbReference>
<keyword evidence="5" id="KW-0067">ATP-binding</keyword>
<dbReference type="InterPro" id="IPR011990">
    <property type="entry name" value="TPR-like_helical_dom_sf"/>
</dbReference>
<evidence type="ECO:0000256" key="1">
    <source>
        <dbReference type="ARBA" id="ARBA00004496"/>
    </source>
</evidence>
<keyword evidence="6" id="KW-0802">TPR repeat</keyword>
<evidence type="ECO:0000256" key="2">
    <source>
        <dbReference type="ARBA" id="ARBA00010378"/>
    </source>
</evidence>
<sequence>MSRPQSAAEDARNALIAGLLASGISVNGLQPSHNPQVALRMFTTATTLDPAMCDAWLARLLADDPNVLDVVSRAWASVSTFGWETRRLGVTEIQFHPDVSDGLFLKLAILSVESLACAYATVLAEAKRYQEAADLLDGIEPRQPIEEELIAYVRGILYFRTGRWPDVLNQFPEGKIWRNPELKAAGAAMATTALASLGVFEEAVRRSQDAIEADRVPGAANVALYTQGMCLRHLGREDEAVEVLRRVYSRDPKFAPAREALDNANYQLILTDPETIEARTDPWDPASAPTRAQTEAAKHAEEAARYLAEGDAELNAMLGMERAKREIKLIKSTTKVNLARQKMGLPVPVTSRHTLLLGPPGTGKTSVARAFSKQLCGLTVLRKPVVVETSRTKLLGRYMADAEKNTEEMLEGALGGAVFFDEMHTLHEKGYQQGDPYGNAIINTLLLYMENHRDDLVVFGAGYAKAMEKMLDVNQGLRRRFSTVIEFFSYTPDELVALTRLMGQENDDVITEEAAEALLPSYTKFYLDESYSEDGDLIRGIDTLGNAGFVRNVVEKARDHRSFRLDDEDLDAVLASETMEFSERQLLRFRELTREDLLDGLSAAVAEKKPD</sequence>
<evidence type="ECO:0000256" key="3">
    <source>
        <dbReference type="ARBA" id="ARBA00022490"/>
    </source>
</evidence>
<dbReference type="Gene3D" id="1.25.40.10">
    <property type="entry name" value="Tetratricopeptide repeat domain"/>
    <property type="match status" value="1"/>
</dbReference>
<dbReference type="RefSeq" id="WP_069403002.1">
    <property type="nucleotide sequence ID" value="NZ_JACKTB010000092.1"/>
</dbReference>
<comment type="similarity">
    <text evidence="2">Belongs to the CbxX/CfxQ family.</text>
</comment>
<dbReference type="SUPFAM" id="SSF48452">
    <property type="entry name" value="TPR-like"/>
    <property type="match status" value="1"/>
</dbReference>
<comment type="subcellular location">
    <subcellularLocation>
        <location evidence="1">Cytoplasm</location>
    </subcellularLocation>
</comment>
<evidence type="ECO:0000313" key="9">
    <source>
        <dbReference type="Proteomes" id="UP000094224"/>
    </source>
</evidence>
<reference evidence="9" key="1">
    <citation type="submission" date="2016-09" db="EMBL/GenBank/DDBJ databases">
        <authorList>
            <person name="Greninger A.L."/>
            <person name="Jerome K.R."/>
            <person name="Mcnair B."/>
            <person name="Wallis C."/>
            <person name="Fang F."/>
        </authorList>
    </citation>
    <scope>NUCLEOTIDE SEQUENCE [LARGE SCALE GENOMIC DNA]</scope>
    <source>
        <strain evidence="9">BC1_M4</strain>
    </source>
</reference>
<protein>
    <submittedName>
        <fullName evidence="8">Type VII secretion AAA-ATPase EccA</fullName>
    </submittedName>
</protein>
<dbReference type="InterPro" id="IPR000641">
    <property type="entry name" value="CbxX/CfxQ"/>
</dbReference>
<dbReference type="InterPro" id="IPR027417">
    <property type="entry name" value="P-loop_NTPase"/>
</dbReference>
<evidence type="ECO:0000259" key="7">
    <source>
        <dbReference type="SMART" id="SM00382"/>
    </source>
</evidence>
<keyword evidence="3" id="KW-0963">Cytoplasm</keyword>
<evidence type="ECO:0000256" key="4">
    <source>
        <dbReference type="ARBA" id="ARBA00022741"/>
    </source>
</evidence>
<dbReference type="Gene3D" id="3.40.50.300">
    <property type="entry name" value="P-loop containing nucleotide triphosphate hydrolases"/>
    <property type="match status" value="1"/>
</dbReference>
<comment type="caution">
    <text evidence="8">The sequence shown here is derived from an EMBL/GenBank/DDBJ whole genome shotgun (WGS) entry which is preliminary data.</text>
</comment>
<dbReference type="PROSITE" id="PS50005">
    <property type="entry name" value="TPR"/>
    <property type="match status" value="1"/>
</dbReference>
<feature type="domain" description="AAA+ ATPase" evidence="7">
    <location>
        <begin position="350"/>
        <end position="491"/>
    </location>
</feature>
<dbReference type="Pfam" id="PF00004">
    <property type="entry name" value="AAA"/>
    <property type="match status" value="1"/>
</dbReference>
<evidence type="ECO:0000256" key="5">
    <source>
        <dbReference type="ARBA" id="ARBA00022840"/>
    </source>
</evidence>
<dbReference type="SUPFAM" id="SSF52540">
    <property type="entry name" value="P-loop containing nucleoside triphosphate hydrolases"/>
    <property type="match status" value="1"/>
</dbReference>
<dbReference type="OrthoDB" id="9806903at2"/>
<dbReference type="AlphaFoldDB" id="A0A1E3SBG4"/>
<dbReference type="Pfam" id="PF21545">
    <property type="entry name" value="T7SS_EccA1_N"/>
    <property type="match status" value="1"/>
</dbReference>
<dbReference type="Gene3D" id="1.10.8.60">
    <property type="match status" value="1"/>
</dbReference>
<dbReference type="InterPro" id="IPR050773">
    <property type="entry name" value="CbxX/CfxQ_RuBisCO_ESX"/>
</dbReference>
<dbReference type="GO" id="GO:0005737">
    <property type="term" value="C:cytoplasm"/>
    <property type="evidence" value="ECO:0007669"/>
    <property type="project" value="UniProtKB-SubCell"/>
</dbReference>
<dbReference type="InterPro" id="IPR049078">
    <property type="entry name" value="T7SS_EccA1-like_N"/>
</dbReference>